<evidence type="ECO:0000313" key="3">
    <source>
        <dbReference type="Proteomes" id="UP000257109"/>
    </source>
</evidence>
<evidence type="ECO:0000313" key="2">
    <source>
        <dbReference type="EMBL" id="RDY13598.1"/>
    </source>
</evidence>
<keyword evidence="3" id="KW-1185">Reference proteome</keyword>
<sequence>MRSNKILKCLNGTCKKFTTTVESRALKAMDIVTLFEKLKEQEIQLNMLALEDEEEKPKRNIFLQRSKNNDSDLDDKDMLLLAK</sequence>
<name>A0A371IF00_MUCPR</name>
<feature type="non-terminal residue" evidence="2">
    <location>
        <position position="1"/>
    </location>
</feature>
<protein>
    <submittedName>
        <fullName evidence="2">Uncharacterized protein</fullName>
    </submittedName>
</protein>
<dbReference type="EMBL" id="QJKJ01000248">
    <property type="protein sequence ID" value="RDY13598.1"/>
    <property type="molecule type" value="Genomic_DNA"/>
</dbReference>
<organism evidence="2 3">
    <name type="scientific">Mucuna pruriens</name>
    <name type="common">Velvet bean</name>
    <name type="synonym">Dolichos pruriens</name>
    <dbReference type="NCBI Taxonomy" id="157652"/>
    <lineage>
        <taxon>Eukaryota</taxon>
        <taxon>Viridiplantae</taxon>
        <taxon>Streptophyta</taxon>
        <taxon>Embryophyta</taxon>
        <taxon>Tracheophyta</taxon>
        <taxon>Spermatophyta</taxon>
        <taxon>Magnoliopsida</taxon>
        <taxon>eudicotyledons</taxon>
        <taxon>Gunneridae</taxon>
        <taxon>Pentapetalae</taxon>
        <taxon>rosids</taxon>
        <taxon>fabids</taxon>
        <taxon>Fabales</taxon>
        <taxon>Fabaceae</taxon>
        <taxon>Papilionoideae</taxon>
        <taxon>50 kb inversion clade</taxon>
        <taxon>NPAAA clade</taxon>
        <taxon>indigoferoid/millettioid clade</taxon>
        <taxon>Phaseoleae</taxon>
        <taxon>Mucuna</taxon>
    </lineage>
</organism>
<dbReference type="AlphaFoldDB" id="A0A371IF00"/>
<reference evidence="2" key="1">
    <citation type="submission" date="2018-05" db="EMBL/GenBank/DDBJ databases">
        <title>Draft genome of Mucuna pruriens seed.</title>
        <authorList>
            <person name="Nnadi N.E."/>
            <person name="Vos R."/>
            <person name="Hasami M.H."/>
            <person name="Devisetty U.K."/>
            <person name="Aguiy J.C."/>
        </authorList>
    </citation>
    <scope>NUCLEOTIDE SEQUENCE [LARGE SCALE GENOMIC DNA]</scope>
    <source>
        <strain evidence="2">JCA_2017</strain>
    </source>
</reference>
<comment type="caution">
    <text evidence="2">The sequence shown here is derived from an EMBL/GenBank/DDBJ whole genome shotgun (WGS) entry which is preliminary data.</text>
</comment>
<feature type="region of interest" description="Disordered" evidence="1">
    <location>
        <begin position="61"/>
        <end position="83"/>
    </location>
</feature>
<gene>
    <name evidence="2" type="ORF">CR513_01465</name>
</gene>
<dbReference type="Proteomes" id="UP000257109">
    <property type="component" value="Unassembled WGS sequence"/>
</dbReference>
<evidence type="ECO:0000256" key="1">
    <source>
        <dbReference type="SAM" id="MobiDB-lite"/>
    </source>
</evidence>
<proteinExistence type="predicted"/>
<accession>A0A371IF00</accession>